<dbReference type="STRING" id="1437607.BISA_1954"/>
<organism evidence="1 2">
    <name type="scientific">Bifidobacterium saguini DSM 23967</name>
    <dbReference type="NCBI Taxonomy" id="1437607"/>
    <lineage>
        <taxon>Bacteria</taxon>
        <taxon>Bacillati</taxon>
        <taxon>Actinomycetota</taxon>
        <taxon>Actinomycetes</taxon>
        <taxon>Bifidobacteriales</taxon>
        <taxon>Bifidobacteriaceae</taxon>
        <taxon>Bifidobacterium</taxon>
    </lineage>
</organism>
<comment type="caution">
    <text evidence="1">The sequence shown here is derived from an EMBL/GenBank/DDBJ whole genome shotgun (WGS) entry which is preliminary data.</text>
</comment>
<name>A0A087D625_9BIFI</name>
<dbReference type="Proteomes" id="UP000029066">
    <property type="component" value="Unassembled WGS sequence"/>
</dbReference>
<reference evidence="1 2" key="1">
    <citation type="submission" date="2014-03" db="EMBL/GenBank/DDBJ databases">
        <title>Genomics of Bifidobacteria.</title>
        <authorList>
            <person name="Ventura M."/>
            <person name="Milani C."/>
            <person name="Lugli G.A."/>
        </authorList>
    </citation>
    <scope>NUCLEOTIDE SEQUENCE [LARGE SCALE GENOMIC DNA]</scope>
    <source>
        <strain evidence="1 2">DSM 23967</strain>
    </source>
</reference>
<sequence length="84" mass="9695">MRLRAIYDFTDKKDLVAFAYLDPDAQQPCWSRLGDAHELHYTLDYFIGCRIGLFLLPTMKCGGAAAFHDFRFFDAEETPELEQA</sequence>
<dbReference type="EMBL" id="JGZN01000018">
    <property type="protein sequence ID" value="KFI90975.1"/>
    <property type="molecule type" value="Genomic_DNA"/>
</dbReference>
<protein>
    <submittedName>
        <fullName evidence="1">Pyridine nucleotide-disulfide oxidoreductase</fullName>
    </submittedName>
</protein>
<evidence type="ECO:0000313" key="2">
    <source>
        <dbReference type="Proteomes" id="UP000029066"/>
    </source>
</evidence>
<accession>A0A087D625</accession>
<dbReference type="Gene3D" id="2.60.120.200">
    <property type="match status" value="1"/>
</dbReference>
<evidence type="ECO:0000313" key="1">
    <source>
        <dbReference type="EMBL" id="KFI90975.1"/>
    </source>
</evidence>
<proteinExistence type="predicted"/>
<dbReference type="AlphaFoldDB" id="A0A087D625"/>
<gene>
    <name evidence="1" type="ORF">BISA_1954</name>
</gene>